<keyword evidence="4" id="KW-0442">Lipid degradation</keyword>
<dbReference type="InterPro" id="IPR006176">
    <property type="entry name" value="3-OHacyl-CoA_DH_NAD-bd"/>
</dbReference>
<dbReference type="PANTHER" id="PTHR43612">
    <property type="entry name" value="TRIFUNCTIONAL ENZYME SUBUNIT ALPHA"/>
    <property type="match status" value="1"/>
</dbReference>
<dbReference type="RefSeq" id="WP_160898465.1">
    <property type="nucleotide sequence ID" value="NZ_WMEX01000003.1"/>
</dbReference>
<evidence type="ECO:0000259" key="12">
    <source>
        <dbReference type="Pfam" id="PF02737"/>
    </source>
</evidence>
<dbReference type="Gene3D" id="3.90.226.10">
    <property type="entry name" value="2-enoyl-CoA Hydratase, Chain A, domain 1"/>
    <property type="match status" value="1"/>
</dbReference>
<dbReference type="InterPro" id="IPR029045">
    <property type="entry name" value="ClpP/crotonase-like_dom_sf"/>
</dbReference>
<keyword evidence="14" id="KW-1185">Reference proteome</keyword>
<dbReference type="SUPFAM" id="SSF48179">
    <property type="entry name" value="6-phosphogluconate dehydrogenase C-terminal domain-like"/>
    <property type="match status" value="2"/>
</dbReference>
<evidence type="ECO:0000313" key="14">
    <source>
        <dbReference type="Proteomes" id="UP000460751"/>
    </source>
</evidence>
<dbReference type="OrthoDB" id="5389341at2"/>
<dbReference type="FunFam" id="3.40.50.720:FF:000009">
    <property type="entry name" value="Fatty oxidation complex, alpha subunit"/>
    <property type="match status" value="1"/>
</dbReference>
<evidence type="ECO:0000256" key="10">
    <source>
        <dbReference type="ARBA" id="ARBA00049556"/>
    </source>
</evidence>
<dbReference type="GO" id="GO:0070403">
    <property type="term" value="F:NAD+ binding"/>
    <property type="evidence" value="ECO:0007669"/>
    <property type="project" value="InterPro"/>
</dbReference>
<evidence type="ECO:0000256" key="5">
    <source>
        <dbReference type="ARBA" id="ARBA00023002"/>
    </source>
</evidence>
<gene>
    <name evidence="13" type="ORF">GLW01_05655</name>
</gene>
<evidence type="ECO:0000256" key="3">
    <source>
        <dbReference type="ARBA" id="ARBA00022832"/>
    </source>
</evidence>
<comment type="catalytic activity">
    <reaction evidence="10">
        <text>a (3S)-3-hydroxyacyl-CoA + NAD(+) = a 3-oxoacyl-CoA + NADH + H(+)</text>
        <dbReference type="Rhea" id="RHEA:22432"/>
        <dbReference type="ChEBI" id="CHEBI:15378"/>
        <dbReference type="ChEBI" id="CHEBI:57318"/>
        <dbReference type="ChEBI" id="CHEBI:57540"/>
        <dbReference type="ChEBI" id="CHEBI:57945"/>
        <dbReference type="ChEBI" id="CHEBI:90726"/>
        <dbReference type="EC" id="1.1.1.35"/>
    </reaction>
</comment>
<feature type="domain" description="3-hydroxyacyl-CoA dehydrogenase NAD binding" evidence="12">
    <location>
        <begin position="317"/>
        <end position="495"/>
    </location>
</feature>
<dbReference type="InterPro" id="IPR006108">
    <property type="entry name" value="3HC_DH_C"/>
</dbReference>
<evidence type="ECO:0000256" key="6">
    <source>
        <dbReference type="ARBA" id="ARBA00023027"/>
    </source>
</evidence>
<sequence length="716" mass="77822">MTAINYEIDNDGILTLTIDMPGQSANTMNAAFREALTETVQKVEGDAEKINGIIITSAKDTFFAGGDLNELIQVTNDNADEFFQTILSLKAQMRKLETLGKPVVAAMNGTALGGGYELCLASHRRIVLDDPGIKIGLPEVTLGLLPGGGACVRLPRLLGLEKAFPYLMEGKQIDPQTALKEGMVDELASSQEELLKKAREWIKANPESKQPWDQKGFRIPGGGPNHPAMAQRLAIGPAMLKEKTKGCYPAPERIMAAAVEGASVDVDTADRIEARHFTEITCSQVAKNMIHTFWFGLNAIKAGGSRPDAPAKSKVKKVGILGAGMMGAGIAYVSANRGIEVVLKDVSSENAEKGKAYSDKLLAKKVSRGQLDEAGKQKVLDRINATENADDLAGCDLIIEAVFEDSDLKAKVTQEAEPHLADNGIFASNTSTIPITQLARASANAQKFIGLHFFSPVDKMPLVEIIKGEQTDDEPLAKAFDYVMQINKTPIVVNDSRGFFTSRVFGTFVNEGITLLSEGFHPASVENAGLLAGMPVGPLAICDEVSLTLTQHIRDQSKKDTEAAGGTWDPHPAEAVIDAMVDQHGRKGKAAGAGFYEYPENGKKYLWPELEALYVDQDRARNADLTLLKERLLFIQAIETVRCLEENVLMEVRDANIGSIFGIGFAAWSGGALQYINQYGLQAFTERADELADRFGERFRPPELLREHAAKHQYFE</sequence>
<dbReference type="InterPro" id="IPR001753">
    <property type="entry name" value="Enoyl-CoA_hydra/iso"/>
</dbReference>
<keyword evidence="8" id="KW-0456">Lyase</keyword>
<dbReference type="Gene3D" id="1.10.1040.50">
    <property type="match status" value="1"/>
</dbReference>
<dbReference type="FunFam" id="1.10.1040.50:FF:000005">
    <property type="entry name" value="Probable 3-hydroxyacyl-CoA dehydrogenase"/>
    <property type="match status" value="1"/>
</dbReference>
<protein>
    <submittedName>
        <fullName evidence="13">3-hydroxyacyl-CoA dehydrogenase</fullName>
    </submittedName>
</protein>
<dbReference type="Pfam" id="PF00378">
    <property type="entry name" value="ECH_1"/>
    <property type="match status" value="1"/>
</dbReference>
<evidence type="ECO:0000259" key="11">
    <source>
        <dbReference type="Pfam" id="PF00725"/>
    </source>
</evidence>
<dbReference type="Proteomes" id="UP000460751">
    <property type="component" value="Unassembled WGS sequence"/>
</dbReference>
<dbReference type="GO" id="GO:0016509">
    <property type="term" value="F:long-chain (3S)-3-hydroxyacyl-CoA dehydrogenase (NAD+) activity"/>
    <property type="evidence" value="ECO:0007669"/>
    <property type="project" value="TreeGrafter"/>
</dbReference>
<keyword evidence="5" id="KW-0560">Oxidoreductase</keyword>
<reference evidence="13 14" key="1">
    <citation type="submission" date="2019-11" db="EMBL/GenBank/DDBJ databases">
        <title>Genome sequences of 17 halophilic strains isolated from different environments.</title>
        <authorList>
            <person name="Furrow R.E."/>
        </authorList>
    </citation>
    <scope>NUCLEOTIDE SEQUENCE [LARGE SCALE GENOMIC DNA]</scope>
    <source>
        <strain evidence="13 14">22507_15_FS</strain>
    </source>
</reference>
<name>A0A9X5B5B9_9GAMM</name>
<dbReference type="InterPro" id="IPR050136">
    <property type="entry name" value="FA_oxidation_alpha_subunit"/>
</dbReference>
<dbReference type="PANTHER" id="PTHR43612:SF3">
    <property type="entry name" value="TRIFUNCTIONAL ENZYME SUBUNIT ALPHA, MITOCHONDRIAL"/>
    <property type="match status" value="1"/>
</dbReference>
<evidence type="ECO:0000256" key="9">
    <source>
        <dbReference type="ARBA" id="ARBA00023268"/>
    </source>
</evidence>
<comment type="pathway">
    <text evidence="1">Lipid metabolism; fatty acid beta-oxidation.</text>
</comment>
<dbReference type="SUPFAM" id="SSF52096">
    <property type="entry name" value="ClpP/crotonase"/>
    <property type="match status" value="1"/>
</dbReference>
<proteinExistence type="inferred from homology"/>
<evidence type="ECO:0000256" key="7">
    <source>
        <dbReference type="ARBA" id="ARBA00023098"/>
    </source>
</evidence>
<accession>A0A9X5B5B9</accession>
<organism evidence="13 14">
    <name type="scientific">Vreelandella halophila</name>
    <dbReference type="NCBI Taxonomy" id="86177"/>
    <lineage>
        <taxon>Bacteria</taxon>
        <taxon>Pseudomonadati</taxon>
        <taxon>Pseudomonadota</taxon>
        <taxon>Gammaproteobacteria</taxon>
        <taxon>Oceanospirillales</taxon>
        <taxon>Halomonadaceae</taxon>
        <taxon>Vreelandella</taxon>
    </lineage>
</organism>
<evidence type="ECO:0000313" key="13">
    <source>
        <dbReference type="EMBL" id="MYL26278.1"/>
    </source>
</evidence>
<dbReference type="Gene3D" id="3.40.50.720">
    <property type="entry name" value="NAD(P)-binding Rossmann-like Domain"/>
    <property type="match status" value="1"/>
</dbReference>
<dbReference type="Pfam" id="PF00725">
    <property type="entry name" value="3HCDH"/>
    <property type="match status" value="1"/>
</dbReference>
<keyword evidence="6" id="KW-0520">NAD</keyword>
<dbReference type="CDD" id="cd06558">
    <property type="entry name" value="crotonase-like"/>
    <property type="match status" value="1"/>
</dbReference>
<dbReference type="GO" id="GO:0004300">
    <property type="term" value="F:enoyl-CoA hydratase activity"/>
    <property type="evidence" value="ECO:0007669"/>
    <property type="project" value="TreeGrafter"/>
</dbReference>
<keyword evidence="9" id="KW-0511">Multifunctional enzyme</keyword>
<dbReference type="EMBL" id="WMEX01000003">
    <property type="protein sequence ID" value="MYL26278.1"/>
    <property type="molecule type" value="Genomic_DNA"/>
</dbReference>
<dbReference type="AlphaFoldDB" id="A0A9X5B5B9"/>
<feature type="domain" description="3-hydroxyacyl-CoA dehydrogenase C-terminal" evidence="11">
    <location>
        <begin position="498"/>
        <end position="598"/>
    </location>
</feature>
<keyword evidence="7" id="KW-0443">Lipid metabolism</keyword>
<dbReference type="InterPro" id="IPR036291">
    <property type="entry name" value="NAD(P)-bd_dom_sf"/>
</dbReference>
<evidence type="ECO:0000256" key="8">
    <source>
        <dbReference type="ARBA" id="ARBA00023239"/>
    </source>
</evidence>
<dbReference type="Pfam" id="PF02737">
    <property type="entry name" value="3HCDH_N"/>
    <property type="match status" value="1"/>
</dbReference>
<evidence type="ECO:0000256" key="2">
    <source>
        <dbReference type="ARBA" id="ARBA00007005"/>
    </source>
</evidence>
<keyword evidence="3" id="KW-0276">Fatty acid metabolism</keyword>
<comment type="caution">
    <text evidence="13">The sequence shown here is derived from an EMBL/GenBank/DDBJ whole genome shotgun (WGS) entry which is preliminary data.</text>
</comment>
<dbReference type="GO" id="GO:0006635">
    <property type="term" value="P:fatty acid beta-oxidation"/>
    <property type="evidence" value="ECO:0007669"/>
    <property type="project" value="UniProtKB-ARBA"/>
</dbReference>
<dbReference type="SUPFAM" id="SSF51735">
    <property type="entry name" value="NAD(P)-binding Rossmann-fold domains"/>
    <property type="match status" value="1"/>
</dbReference>
<comment type="similarity">
    <text evidence="2">In the central section; belongs to the 3-hydroxyacyl-CoA dehydrogenase family.</text>
</comment>
<evidence type="ECO:0000256" key="4">
    <source>
        <dbReference type="ARBA" id="ARBA00022963"/>
    </source>
</evidence>
<dbReference type="InterPro" id="IPR008927">
    <property type="entry name" value="6-PGluconate_DH-like_C_sf"/>
</dbReference>
<dbReference type="FunFam" id="3.90.226.10:FF:000047">
    <property type="entry name" value="Probable 3-hydroxyacyl-CoA dehydrogenase"/>
    <property type="match status" value="1"/>
</dbReference>
<evidence type="ECO:0000256" key="1">
    <source>
        <dbReference type="ARBA" id="ARBA00005005"/>
    </source>
</evidence>